<name>A0ABV4UAC8_9RHOO</name>
<gene>
    <name evidence="1" type="ORF">ABCS64_00170</name>
    <name evidence="2" type="ORF">ABCS64_02075</name>
    <name evidence="3" type="ORF">ABCS64_12455</name>
</gene>
<dbReference type="Proteomes" id="UP001574673">
    <property type="component" value="Unassembled WGS sequence"/>
</dbReference>
<sequence length="114" mass="12502">MAETITDRRAFAQQLLADAVRAHPRGKAGVAAQLGVCRSLLSRTLSPNDKLDLSEPMIQRVIDCLHTIPVCPATGEPIAYSDCRRISSGPAPSHNPYKMTIWVRCHTCPNKHAE</sequence>
<reference evidence="1" key="2">
    <citation type="journal article" date="2025" name="Int. J. Syst. Evol. Microbiol.">
        <title>Dentiradicibacter hellwigii gen. nov., sp. nov., isolated from a secondary infected root canal in the human oral cavity.</title>
        <authorList>
            <person name="Bartsch S."/>
            <person name="Wittmer A."/>
            <person name="Weber A.K."/>
            <person name="Neumann-Schaal M."/>
            <person name="Wolf J."/>
            <person name="Gronow S."/>
            <person name="Turnbull J.D."/>
            <person name="Tennert C."/>
            <person name="Hacker G."/>
            <person name="Cieplik F."/>
            <person name="Al-Ahmad A."/>
        </authorList>
    </citation>
    <scope>NUCLEOTIDE SEQUENCE</scope>
    <source>
        <strain evidence="1">Wk13</strain>
    </source>
</reference>
<evidence type="ECO:0000313" key="3">
    <source>
        <dbReference type="EMBL" id="MFA9951124.1"/>
    </source>
</evidence>
<dbReference type="EMBL" id="JBEUWX010000001">
    <property type="protein sequence ID" value="MFA9949126.1"/>
    <property type="molecule type" value="Genomic_DNA"/>
</dbReference>
<dbReference type="RefSeq" id="WP_418889928.1">
    <property type="nucleotide sequence ID" value="NZ_JBEUWX010000001.1"/>
</dbReference>
<evidence type="ECO:0008006" key="5">
    <source>
        <dbReference type="Google" id="ProtNLM"/>
    </source>
</evidence>
<accession>A0ABV4UAC8</accession>
<evidence type="ECO:0000313" key="4">
    <source>
        <dbReference type="Proteomes" id="UP001574673"/>
    </source>
</evidence>
<protein>
    <recommendedName>
        <fullName evidence="5">Transcriptional regulator</fullName>
    </recommendedName>
</protein>
<comment type="caution">
    <text evidence="1">The sequence shown here is derived from an EMBL/GenBank/DDBJ whole genome shotgun (WGS) entry which is preliminary data.</text>
</comment>
<evidence type="ECO:0000313" key="1">
    <source>
        <dbReference type="EMBL" id="MFA9948754.1"/>
    </source>
</evidence>
<evidence type="ECO:0000313" key="2">
    <source>
        <dbReference type="EMBL" id="MFA9949126.1"/>
    </source>
</evidence>
<keyword evidence="4" id="KW-1185">Reference proteome</keyword>
<proteinExistence type="predicted"/>
<organism evidence="1 4">
    <name type="scientific">Dentiradicibacter hellwigii</name>
    <dbReference type="NCBI Taxonomy" id="3149053"/>
    <lineage>
        <taxon>Bacteria</taxon>
        <taxon>Pseudomonadati</taxon>
        <taxon>Pseudomonadota</taxon>
        <taxon>Betaproteobacteria</taxon>
        <taxon>Rhodocyclales</taxon>
        <taxon>Rhodocyclaceae</taxon>
        <taxon>Dentiradicibacter</taxon>
    </lineage>
</organism>
<dbReference type="EMBL" id="JBEUWX010000001">
    <property type="protein sequence ID" value="MFA9948754.1"/>
    <property type="molecule type" value="Genomic_DNA"/>
</dbReference>
<reference evidence="4" key="1">
    <citation type="submission" date="2024-06" db="EMBL/GenBank/DDBJ databases">
        <title>Radixoralia hellwigii gen. nov., sp nov., isolated from a root canal in the human oral cavity.</title>
        <authorList>
            <person name="Bartsch S."/>
            <person name="Wittmer A."/>
            <person name="Schulz A.-K."/>
            <person name="Neumann-Schaal M."/>
            <person name="Wolf J."/>
            <person name="Gronow S."/>
            <person name="Tennert C."/>
            <person name="Haecker G."/>
            <person name="Cieplik F."/>
            <person name="Al-Ahmad A."/>
        </authorList>
    </citation>
    <scope>NUCLEOTIDE SEQUENCE [LARGE SCALE GENOMIC DNA]</scope>
    <source>
        <strain evidence="4">Wk13</strain>
    </source>
</reference>
<dbReference type="EMBL" id="JBEUWX010000003">
    <property type="protein sequence ID" value="MFA9951124.1"/>
    <property type="molecule type" value="Genomic_DNA"/>
</dbReference>